<feature type="domain" description="Laminin N-terminal" evidence="5">
    <location>
        <begin position="31"/>
        <end position="173"/>
    </location>
</feature>
<evidence type="ECO:0000259" key="5">
    <source>
        <dbReference type="PROSITE" id="PS51117"/>
    </source>
</evidence>
<dbReference type="EMBL" id="JASDAP010000026">
    <property type="protein sequence ID" value="KAK1879370.1"/>
    <property type="molecule type" value="Genomic_DNA"/>
</dbReference>
<name>A0AAD9B8N9_DISEL</name>
<accession>A0AAD9B8N9</accession>
<protein>
    <submittedName>
        <fullName evidence="6">Laminin subunit gamma-1</fullName>
    </submittedName>
</protein>
<evidence type="ECO:0000256" key="3">
    <source>
        <dbReference type="SAM" id="MobiDB-lite"/>
    </source>
</evidence>
<dbReference type="SMART" id="SM00136">
    <property type="entry name" value="LamNT"/>
    <property type="match status" value="1"/>
</dbReference>
<evidence type="ECO:0000256" key="2">
    <source>
        <dbReference type="ARBA" id="ARBA00023292"/>
    </source>
</evidence>
<dbReference type="GO" id="GO:0009888">
    <property type="term" value="P:tissue development"/>
    <property type="evidence" value="ECO:0007669"/>
    <property type="project" value="TreeGrafter"/>
</dbReference>
<feature type="signal peptide" evidence="4">
    <location>
        <begin position="1"/>
        <end position="20"/>
    </location>
</feature>
<proteinExistence type="predicted"/>
<dbReference type="AlphaFoldDB" id="A0AAD9B8N9"/>
<dbReference type="GO" id="GO:0009887">
    <property type="term" value="P:animal organ morphogenesis"/>
    <property type="evidence" value="ECO:0007669"/>
    <property type="project" value="TreeGrafter"/>
</dbReference>
<keyword evidence="4" id="KW-0732">Signal</keyword>
<dbReference type="Proteomes" id="UP001228049">
    <property type="component" value="Unassembled WGS sequence"/>
</dbReference>
<dbReference type="GO" id="GO:0005604">
    <property type="term" value="C:basement membrane"/>
    <property type="evidence" value="ECO:0007669"/>
    <property type="project" value="TreeGrafter"/>
</dbReference>
<evidence type="ECO:0000313" key="7">
    <source>
        <dbReference type="Proteomes" id="UP001228049"/>
    </source>
</evidence>
<organism evidence="6 7">
    <name type="scientific">Dissostichus eleginoides</name>
    <name type="common">Patagonian toothfish</name>
    <name type="synonym">Dissostichus amissus</name>
    <dbReference type="NCBI Taxonomy" id="100907"/>
    <lineage>
        <taxon>Eukaryota</taxon>
        <taxon>Metazoa</taxon>
        <taxon>Chordata</taxon>
        <taxon>Craniata</taxon>
        <taxon>Vertebrata</taxon>
        <taxon>Euteleostomi</taxon>
        <taxon>Actinopterygii</taxon>
        <taxon>Neopterygii</taxon>
        <taxon>Teleostei</taxon>
        <taxon>Neoteleostei</taxon>
        <taxon>Acanthomorphata</taxon>
        <taxon>Eupercaria</taxon>
        <taxon>Perciformes</taxon>
        <taxon>Notothenioidei</taxon>
        <taxon>Nototheniidae</taxon>
        <taxon>Dissostichus</taxon>
    </lineage>
</organism>
<dbReference type="Gene3D" id="2.60.120.260">
    <property type="entry name" value="Galactose-binding domain-like"/>
    <property type="match status" value="1"/>
</dbReference>
<feature type="compositionally biased region" description="Basic residues" evidence="3">
    <location>
        <begin position="140"/>
        <end position="157"/>
    </location>
</feature>
<reference evidence="6" key="1">
    <citation type="submission" date="2023-04" db="EMBL/GenBank/DDBJ databases">
        <title>Chromosome-level genome of Chaenocephalus aceratus.</title>
        <authorList>
            <person name="Park H."/>
        </authorList>
    </citation>
    <scope>NUCLEOTIDE SEQUENCE</scope>
    <source>
        <strain evidence="6">DE</strain>
        <tissue evidence="6">Muscle</tissue>
    </source>
</reference>
<keyword evidence="1" id="KW-1015">Disulfide bond</keyword>
<dbReference type="Pfam" id="PF00055">
    <property type="entry name" value="Laminin_N"/>
    <property type="match status" value="1"/>
</dbReference>
<dbReference type="InterPro" id="IPR008211">
    <property type="entry name" value="Laminin_N"/>
</dbReference>
<dbReference type="PANTHER" id="PTHR10574">
    <property type="entry name" value="NETRIN/LAMININ-RELATED"/>
    <property type="match status" value="1"/>
</dbReference>
<dbReference type="PROSITE" id="PS51117">
    <property type="entry name" value="LAMININ_NTER"/>
    <property type="match status" value="1"/>
</dbReference>
<sequence>MRVLIRALVAASWVFLCARAAMDECSDDELRAQRCMPEFVNAAFNVTVVSTNTCGSPPEEYCVQTGATGVTKSCHICASGDPSNHHSAGYLTDYNNQQDTTWWQSQTMLAGIQYPNVINLTLHLGSWKCLWSGDSLKRQERRRVRTRRSHKEMKKKKPADGRRGASFCFQRHG</sequence>
<evidence type="ECO:0000313" key="6">
    <source>
        <dbReference type="EMBL" id="KAK1879370.1"/>
    </source>
</evidence>
<keyword evidence="2" id="KW-0424">Laminin EGF-like domain</keyword>
<comment type="caution">
    <text evidence="6">The sequence shown here is derived from an EMBL/GenBank/DDBJ whole genome shotgun (WGS) entry which is preliminary data.</text>
</comment>
<keyword evidence="7" id="KW-1185">Reference proteome</keyword>
<dbReference type="GO" id="GO:0007411">
    <property type="term" value="P:axon guidance"/>
    <property type="evidence" value="ECO:0007669"/>
    <property type="project" value="TreeGrafter"/>
</dbReference>
<dbReference type="InterPro" id="IPR050440">
    <property type="entry name" value="Laminin/Netrin_ECM"/>
</dbReference>
<feature type="chain" id="PRO_5041943705" evidence="4">
    <location>
        <begin position="21"/>
        <end position="173"/>
    </location>
</feature>
<dbReference type="PANTHER" id="PTHR10574:SF270">
    <property type="entry name" value="LAMININ SUBUNIT GAMMA-1"/>
    <property type="match status" value="1"/>
</dbReference>
<evidence type="ECO:0000256" key="4">
    <source>
        <dbReference type="SAM" id="SignalP"/>
    </source>
</evidence>
<gene>
    <name evidence="6" type="ORF">KUDE01_027493</name>
</gene>
<evidence type="ECO:0000256" key="1">
    <source>
        <dbReference type="ARBA" id="ARBA00023157"/>
    </source>
</evidence>
<feature type="region of interest" description="Disordered" evidence="3">
    <location>
        <begin position="140"/>
        <end position="173"/>
    </location>
</feature>